<evidence type="ECO:0000313" key="6">
    <source>
        <dbReference type="EMBL" id="KAK3781930.1"/>
    </source>
</evidence>
<feature type="compositionally biased region" description="Basic residues" evidence="5">
    <location>
        <begin position="357"/>
        <end position="366"/>
    </location>
</feature>
<proteinExistence type="predicted"/>
<comment type="caution">
    <text evidence="6">The sequence shown here is derived from an EMBL/GenBank/DDBJ whole genome shotgun (WGS) entry which is preliminary data.</text>
</comment>
<name>A0AAE1A6G2_9GAST</name>
<keyword evidence="3" id="KW-0677">Repeat</keyword>
<evidence type="ECO:0000256" key="3">
    <source>
        <dbReference type="ARBA" id="ARBA00022737"/>
    </source>
</evidence>
<feature type="repeat" description="WD" evidence="4">
    <location>
        <begin position="67"/>
        <end position="109"/>
    </location>
</feature>
<dbReference type="Gene3D" id="2.130.10.10">
    <property type="entry name" value="YVTN repeat-like/Quinoprotein amine dehydrogenase"/>
    <property type="match status" value="3"/>
</dbReference>
<dbReference type="EMBL" id="JAWDGP010002572">
    <property type="protein sequence ID" value="KAK3781930.1"/>
    <property type="molecule type" value="Genomic_DNA"/>
</dbReference>
<dbReference type="AlphaFoldDB" id="A0AAE1A6G2"/>
<dbReference type="PANTHER" id="PTHR22889:SF0">
    <property type="entry name" value="WD REPEAT-CONTAINING PROTEIN 89"/>
    <property type="match status" value="1"/>
</dbReference>
<gene>
    <name evidence="6" type="ORF">RRG08_053848</name>
</gene>
<evidence type="ECO:0000256" key="1">
    <source>
        <dbReference type="ARBA" id="ARBA00021125"/>
    </source>
</evidence>
<accession>A0AAE1A6G2</accession>
<feature type="repeat" description="WD" evidence="4">
    <location>
        <begin position="313"/>
        <end position="354"/>
    </location>
</feature>
<evidence type="ECO:0000256" key="5">
    <source>
        <dbReference type="SAM" id="MobiDB-lite"/>
    </source>
</evidence>
<evidence type="ECO:0000256" key="2">
    <source>
        <dbReference type="ARBA" id="ARBA00022574"/>
    </source>
</evidence>
<keyword evidence="2 4" id="KW-0853">WD repeat</keyword>
<organism evidence="6 7">
    <name type="scientific">Elysia crispata</name>
    <name type="common">lettuce slug</name>
    <dbReference type="NCBI Taxonomy" id="231223"/>
    <lineage>
        <taxon>Eukaryota</taxon>
        <taxon>Metazoa</taxon>
        <taxon>Spiralia</taxon>
        <taxon>Lophotrochozoa</taxon>
        <taxon>Mollusca</taxon>
        <taxon>Gastropoda</taxon>
        <taxon>Heterobranchia</taxon>
        <taxon>Euthyneura</taxon>
        <taxon>Panpulmonata</taxon>
        <taxon>Sacoglossa</taxon>
        <taxon>Placobranchoidea</taxon>
        <taxon>Plakobranchidae</taxon>
        <taxon>Elysia</taxon>
    </lineage>
</organism>
<dbReference type="InterPro" id="IPR001680">
    <property type="entry name" value="WD40_rpt"/>
</dbReference>
<keyword evidence="7" id="KW-1185">Reference proteome</keyword>
<evidence type="ECO:0000256" key="4">
    <source>
        <dbReference type="PROSITE-ProRule" id="PRU00221"/>
    </source>
</evidence>
<dbReference type="Proteomes" id="UP001283361">
    <property type="component" value="Unassembled WGS sequence"/>
</dbReference>
<dbReference type="InterPro" id="IPR015943">
    <property type="entry name" value="WD40/YVTN_repeat-like_dom_sf"/>
</dbReference>
<dbReference type="Pfam" id="PF00400">
    <property type="entry name" value="WD40"/>
    <property type="match status" value="3"/>
</dbReference>
<dbReference type="SMART" id="SM00320">
    <property type="entry name" value="WD40"/>
    <property type="match status" value="5"/>
</dbReference>
<dbReference type="PROSITE" id="PS50294">
    <property type="entry name" value="WD_REPEATS_REGION"/>
    <property type="match status" value="1"/>
</dbReference>
<sequence length="383" mass="41757">MPHLLKDLENLSLAQKSSVNAKPTDVDYVVDISVQASRDSNPLIAAASSNSSICLMSKANLQLISTIQGHTDTITKVQFCKSNSHILYSSSKDKTLRCWDTRSSKQAQFFQTPVSINVELLSMDVSQSGRLLCAGTESTKKESYLLFWDNRQPIGLGCYCECHQGDITQLSFQSGSDKNLASGSSDGLVCTFDLSEQCEDDSLQTTSNAESDVARVSWCGEDNSCVYAVTTDNMFHVWDSLEGDSLSSIQSLEEVQGSTKNSSVDYILDCLPSLTAAAGDRSSAVLLTGTYSGSADVLWHREENNTNTVCSLSGGHSAPLRCSHWDAETRTLLTGAEDSVVCLWSIEQSETSPVNIKTKHQGKMKSRTSLSSSEKRPYDKSKR</sequence>
<reference evidence="6" key="1">
    <citation type="journal article" date="2023" name="G3 (Bethesda)">
        <title>A reference genome for the long-term kleptoplast-retaining sea slug Elysia crispata morphotype clarki.</title>
        <authorList>
            <person name="Eastman K.E."/>
            <person name="Pendleton A.L."/>
            <person name="Shaikh M.A."/>
            <person name="Suttiyut T."/>
            <person name="Ogas R."/>
            <person name="Tomko P."/>
            <person name="Gavelis G."/>
            <person name="Widhalm J.R."/>
            <person name="Wisecaver J.H."/>
        </authorList>
    </citation>
    <scope>NUCLEOTIDE SEQUENCE</scope>
    <source>
        <strain evidence="6">ECLA1</strain>
    </source>
</reference>
<dbReference type="PANTHER" id="PTHR22889">
    <property type="entry name" value="WD REPEAT-CONTAINING PROTEIN 89"/>
    <property type="match status" value="1"/>
</dbReference>
<dbReference type="InterPro" id="IPR039328">
    <property type="entry name" value="WDR89"/>
</dbReference>
<dbReference type="PROSITE" id="PS50082">
    <property type="entry name" value="WD_REPEATS_2"/>
    <property type="match status" value="2"/>
</dbReference>
<evidence type="ECO:0000313" key="7">
    <source>
        <dbReference type="Proteomes" id="UP001283361"/>
    </source>
</evidence>
<feature type="region of interest" description="Disordered" evidence="5">
    <location>
        <begin position="354"/>
        <end position="383"/>
    </location>
</feature>
<dbReference type="SUPFAM" id="SSF50978">
    <property type="entry name" value="WD40 repeat-like"/>
    <property type="match status" value="1"/>
</dbReference>
<feature type="compositionally biased region" description="Basic and acidic residues" evidence="5">
    <location>
        <begin position="373"/>
        <end position="383"/>
    </location>
</feature>
<dbReference type="InterPro" id="IPR036322">
    <property type="entry name" value="WD40_repeat_dom_sf"/>
</dbReference>
<protein>
    <recommendedName>
        <fullName evidence="1">WD repeat-containing protein 89</fullName>
    </recommendedName>
</protein>